<accession>A0A7X0HLQ2</accession>
<evidence type="ECO:0000313" key="2">
    <source>
        <dbReference type="Proteomes" id="UP000540423"/>
    </source>
</evidence>
<dbReference type="AlphaFoldDB" id="A0A7X0HLQ2"/>
<reference evidence="1 2" key="1">
    <citation type="submission" date="2020-08" db="EMBL/GenBank/DDBJ databases">
        <title>Genomic Encyclopedia of Type Strains, Phase IV (KMG-IV): sequencing the most valuable type-strain genomes for metagenomic binning, comparative biology and taxonomic classification.</title>
        <authorList>
            <person name="Goeker M."/>
        </authorList>
    </citation>
    <scope>NUCLEOTIDE SEQUENCE [LARGE SCALE GENOMIC DNA]</scope>
    <source>
        <strain evidence="1 2">DSM 40141</strain>
    </source>
</reference>
<organism evidence="1 2">
    <name type="scientific">Streptomyces candidus</name>
    <dbReference type="NCBI Taxonomy" id="67283"/>
    <lineage>
        <taxon>Bacteria</taxon>
        <taxon>Bacillati</taxon>
        <taxon>Actinomycetota</taxon>
        <taxon>Actinomycetes</taxon>
        <taxon>Kitasatosporales</taxon>
        <taxon>Streptomycetaceae</taxon>
        <taxon>Streptomyces</taxon>
    </lineage>
</organism>
<gene>
    <name evidence="1" type="ORF">HNQ79_006368</name>
</gene>
<dbReference type="EMBL" id="JACHEM010000030">
    <property type="protein sequence ID" value="MBB6439856.1"/>
    <property type="molecule type" value="Genomic_DNA"/>
</dbReference>
<dbReference type="RefSeq" id="WP_185036351.1">
    <property type="nucleotide sequence ID" value="NZ_BNBN01000018.1"/>
</dbReference>
<keyword evidence="2" id="KW-1185">Reference proteome</keyword>
<name>A0A7X0HLQ2_9ACTN</name>
<sequence>MTLPQTTPPAHGAAENTGPLLPLLTLSESHDLLRLLQVIAAEDDELAEEAHWFAQQLTSRIPPEPAG</sequence>
<comment type="caution">
    <text evidence="1">The sequence shown here is derived from an EMBL/GenBank/DDBJ whole genome shotgun (WGS) entry which is preliminary data.</text>
</comment>
<protein>
    <submittedName>
        <fullName evidence="1">Uncharacterized protein</fullName>
    </submittedName>
</protein>
<proteinExistence type="predicted"/>
<dbReference type="Proteomes" id="UP000540423">
    <property type="component" value="Unassembled WGS sequence"/>
</dbReference>
<evidence type="ECO:0000313" key="1">
    <source>
        <dbReference type="EMBL" id="MBB6439856.1"/>
    </source>
</evidence>